<evidence type="ECO:0000256" key="1">
    <source>
        <dbReference type="SAM" id="MobiDB-lite"/>
    </source>
</evidence>
<accession>A0A1I1NRH0</accession>
<feature type="region of interest" description="Disordered" evidence="1">
    <location>
        <begin position="41"/>
        <end position="182"/>
    </location>
</feature>
<feature type="domain" description="SCP" evidence="3">
    <location>
        <begin position="190"/>
        <end position="304"/>
    </location>
</feature>
<evidence type="ECO:0000313" key="5">
    <source>
        <dbReference type="Proteomes" id="UP000199207"/>
    </source>
</evidence>
<proteinExistence type="predicted"/>
<dbReference type="OrthoDB" id="68195at2"/>
<feature type="transmembrane region" description="Helical" evidence="2">
    <location>
        <begin position="21"/>
        <end position="42"/>
    </location>
</feature>
<protein>
    <submittedName>
        <fullName evidence="4">Uncharacterized conserved protein YkwD, contains CAP (CSP/antigen 5/PR1) domain</fullName>
    </submittedName>
</protein>
<dbReference type="InterPro" id="IPR035940">
    <property type="entry name" value="CAP_sf"/>
</dbReference>
<keyword evidence="2" id="KW-1133">Transmembrane helix</keyword>
<feature type="compositionally biased region" description="Basic and acidic residues" evidence="1">
    <location>
        <begin position="78"/>
        <end position="91"/>
    </location>
</feature>
<evidence type="ECO:0000259" key="3">
    <source>
        <dbReference type="Pfam" id="PF00188"/>
    </source>
</evidence>
<reference evidence="4 5" key="1">
    <citation type="submission" date="2016-10" db="EMBL/GenBank/DDBJ databases">
        <authorList>
            <person name="de Groot N.N."/>
        </authorList>
    </citation>
    <scope>NUCLEOTIDE SEQUENCE [LARGE SCALE GENOMIC DNA]</scope>
    <source>
        <strain evidence="4 5">CGMCC 4.5739</strain>
    </source>
</reference>
<keyword evidence="5" id="KW-1185">Reference proteome</keyword>
<feature type="compositionally biased region" description="Polar residues" evidence="1">
    <location>
        <begin position="57"/>
        <end position="73"/>
    </location>
</feature>
<dbReference type="InterPro" id="IPR014044">
    <property type="entry name" value="CAP_dom"/>
</dbReference>
<gene>
    <name evidence="4" type="ORF">SAMN05421773_108137</name>
</gene>
<keyword evidence="2" id="KW-0472">Membrane</keyword>
<dbReference type="SUPFAM" id="SSF55797">
    <property type="entry name" value="PR-1-like"/>
    <property type="match status" value="1"/>
</dbReference>
<evidence type="ECO:0000313" key="4">
    <source>
        <dbReference type="EMBL" id="SFD00219.1"/>
    </source>
</evidence>
<organism evidence="4 5">
    <name type="scientific">Streptomyces aidingensis</name>
    <dbReference type="NCBI Taxonomy" id="910347"/>
    <lineage>
        <taxon>Bacteria</taxon>
        <taxon>Bacillati</taxon>
        <taxon>Actinomycetota</taxon>
        <taxon>Actinomycetes</taxon>
        <taxon>Kitasatosporales</taxon>
        <taxon>Streptomycetaceae</taxon>
        <taxon>Streptomyces</taxon>
    </lineage>
</organism>
<dbReference type="Pfam" id="PF00188">
    <property type="entry name" value="CAP"/>
    <property type="match status" value="1"/>
</dbReference>
<sequence length="306" mass="31259">MGRHRRAAGRGARLRQTPARAGLLGASAALTVGAVAVGAGLVPGAGDRFTLDGPRNIQAQNGGRPGDTSSPAAQGQAEETRAGEETGHREPGATPADGTEPSDSPSAEETGRTPEETGGTEETAPAEEEQEPAEPTAETTPEDEAEPAGPEPSAGATSPAPSTPAAGTEPPATTQPPAADPAVAAAREVLRLVNEARAEAGCRPLAPDTGLDGLAKAFSQDMAARNFFDHVDPDGRTPWDRAEARGITSLGGENIARGQQNAAAVMESWMNSEGHRANILNCDFTTLGVGVHIGPGGPWWTQNFGY</sequence>
<dbReference type="Gene3D" id="3.40.33.10">
    <property type="entry name" value="CAP"/>
    <property type="match status" value="1"/>
</dbReference>
<dbReference type="STRING" id="910347.SAMN05421773_108137"/>
<name>A0A1I1NRH0_9ACTN</name>
<dbReference type="PANTHER" id="PTHR31157:SF1">
    <property type="entry name" value="SCP DOMAIN-CONTAINING PROTEIN"/>
    <property type="match status" value="1"/>
</dbReference>
<feature type="compositionally biased region" description="Low complexity" evidence="1">
    <location>
        <begin position="147"/>
        <end position="182"/>
    </location>
</feature>
<keyword evidence="2" id="KW-0812">Transmembrane</keyword>
<evidence type="ECO:0000256" key="2">
    <source>
        <dbReference type="SAM" id="Phobius"/>
    </source>
</evidence>
<dbReference type="AlphaFoldDB" id="A0A1I1NRH0"/>
<dbReference type="CDD" id="cd05379">
    <property type="entry name" value="CAP_bacterial"/>
    <property type="match status" value="1"/>
</dbReference>
<dbReference type="Proteomes" id="UP000199207">
    <property type="component" value="Unassembled WGS sequence"/>
</dbReference>
<dbReference type="RefSeq" id="WP_093839515.1">
    <property type="nucleotide sequence ID" value="NZ_FOLM01000008.1"/>
</dbReference>
<dbReference type="EMBL" id="FOLM01000008">
    <property type="protein sequence ID" value="SFD00219.1"/>
    <property type="molecule type" value="Genomic_DNA"/>
</dbReference>
<dbReference type="PANTHER" id="PTHR31157">
    <property type="entry name" value="SCP DOMAIN-CONTAINING PROTEIN"/>
    <property type="match status" value="1"/>
</dbReference>